<gene>
    <name evidence="2" type="ORF">PPAR1163_LOCUS16466</name>
</gene>
<organism evidence="2">
    <name type="scientific">Phaeomonas parva</name>
    <dbReference type="NCBI Taxonomy" id="124430"/>
    <lineage>
        <taxon>Eukaryota</taxon>
        <taxon>Sar</taxon>
        <taxon>Stramenopiles</taxon>
        <taxon>Ochrophyta</taxon>
        <taxon>Pinguiophyceae</taxon>
        <taxon>Pinguiochrysidales</taxon>
        <taxon>Pinguiochrysidaceae</taxon>
        <taxon>Phaeomonas</taxon>
    </lineage>
</organism>
<accession>A0A7S1U5Y8</accession>
<sequence>MATRHRDDTESLSKESVPVKPRISMSSRRASDAARRVSGKFFGLVRAMHKVPSAVDAESTSRLKRAFRRIYRYKLLISHLESRNRLQISDAAAELHVECQRPDRAQILYECGAVQALARLVLLDATTAFGKLLVLQSLQDLCTLSLNEDCAAAIMGHTALMAQFESILRPRDNRHVAVVRLAAQTVCRLLRPKSVFAPPPSVQSPAYPLLLLCLECQEQYRGARIEALHQLDEFTQDVDFAVAACTPPDDGVHLMKCILSCISKDHVDESYPAGRILRNIACNVHSHENILKAVRHVARTAWPKLAGIAEHSGIKIEEKHINEPGEPGEEGADEMKRAVSTGHTRRSTYTFTGPTGAAGSHGGSAFAASLQAEWSTSVEATLGLEANEPATPSVKAENLAHATIRRAEEIAMGEAALEALWYLGTVYSRKVTRNRQRGNFPEDSYASMLKKISISST</sequence>
<name>A0A7S1U5Y8_9STRA</name>
<dbReference type="SUPFAM" id="SSF48371">
    <property type="entry name" value="ARM repeat"/>
    <property type="match status" value="1"/>
</dbReference>
<proteinExistence type="predicted"/>
<dbReference type="AlphaFoldDB" id="A0A7S1U5Y8"/>
<feature type="compositionally biased region" description="Basic and acidic residues" evidence="1">
    <location>
        <begin position="1"/>
        <end position="13"/>
    </location>
</feature>
<protein>
    <submittedName>
        <fullName evidence="2">Uncharacterized protein</fullName>
    </submittedName>
</protein>
<feature type="region of interest" description="Disordered" evidence="1">
    <location>
        <begin position="1"/>
        <end position="31"/>
    </location>
</feature>
<evidence type="ECO:0000313" key="2">
    <source>
        <dbReference type="EMBL" id="CAD9258094.1"/>
    </source>
</evidence>
<dbReference type="InterPro" id="IPR016024">
    <property type="entry name" value="ARM-type_fold"/>
</dbReference>
<evidence type="ECO:0000256" key="1">
    <source>
        <dbReference type="SAM" id="MobiDB-lite"/>
    </source>
</evidence>
<reference evidence="2" key="1">
    <citation type="submission" date="2021-01" db="EMBL/GenBank/DDBJ databases">
        <authorList>
            <person name="Corre E."/>
            <person name="Pelletier E."/>
            <person name="Niang G."/>
            <person name="Scheremetjew M."/>
            <person name="Finn R."/>
            <person name="Kale V."/>
            <person name="Holt S."/>
            <person name="Cochrane G."/>
            <person name="Meng A."/>
            <person name="Brown T."/>
            <person name="Cohen L."/>
        </authorList>
    </citation>
    <scope>NUCLEOTIDE SEQUENCE</scope>
    <source>
        <strain evidence="2">CCMP2877</strain>
    </source>
</reference>
<dbReference type="EMBL" id="HBGJ01025819">
    <property type="protein sequence ID" value="CAD9258094.1"/>
    <property type="molecule type" value="Transcribed_RNA"/>
</dbReference>